<dbReference type="GO" id="GO:0004190">
    <property type="term" value="F:aspartic-type endopeptidase activity"/>
    <property type="evidence" value="ECO:0007669"/>
    <property type="project" value="UniProtKB-KW"/>
</dbReference>
<dbReference type="EC" id="3.4.23.25" evidence="15"/>
<keyword evidence="9" id="KW-0325">Glycoprotein</keyword>
<evidence type="ECO:0000256" key="8">
    <source>
        <dbReference type="ARBA" id="ARBA00023157"/>
    </source>
</evidence>
<dbReference type="InterPro" id="IPR001461">
    <property type="entry name" value="Aspartic_peptidase_A1"/>
</dbReference>
<dbReference type="Pfam" id="PF00026">
    <property type="entry name" value="Asp"/>
    <property type="match status" value="1"/>
</dbReference>
<evidence type="ECO:0000256" key="7">
    <source>
        <dbReference type="ARBA" id="ARBA00022801"/>
    </source>
</evidence>
<dbReference type="Gene3D" id="2.40.70.10">
    <property type="entry name" value="Acid Proteases"/>
    <property type="match status" value="2"/>
</dbReference>
<keyword evidence="8 11" id="KW-1015">Disulfide bond</keyword>
<dbReference type="PRINTS" id="PR00792">
    <property type="entry name" value="PEPSIN"/>
</dbReference>
<evidence type="ECO:0000256" key="9">
    <source>
        <dbReference type="ARBA" id="ARBA00023180"/>
    </source>
</evidence>
<comment type="subcellular location">
    <subcellularLocation>
        <location evidence="1">Vacuole</location>
    </subcellularLocation>
</comment>
<feature type="signal peptide" evidence="13">
    <location>
        <begin position="1"/>
        <end position="20"/>
    </location>
</feature>
<feature type="disulfide bond" evidence="11">
    <location>
        <begin position="126"/>
        <end position="131"/>
    </location>
</feature>
<keyword evidence="6 12" id="KW-0064">Aspartyl protease</keyword>
<proteinExistence type="inferred from homology"/>
<dbReference type="FunFam" id="2.40.70.10:FF:000002">
    <property type="entry name" value="Vacuolar aspartic proteinase"/>
    <property type="match status" value="1"/>
</dbReference>
<dbReference type="GO" id="GO:0006508">
    <property type="term" value="P:proteolysis"/>
    <property type="evidence" value="ECO:0007669"/>
    <property type="project" value="UniProtKB-KW"/>
</dbReference>
<evidence type="ECO:0000256" key="2">
    <source>
        <dbReference type="ARBA" id="ARBA00007447"/>
    </source>
</evidence>
<keyword evidence="16" id="KW-1185">Reference proteome</keyword>
<dbReference type="InterPro" id="IPR033121">
    <property type="entry name" value="PEPTIDASE_A1"/>
</dbReference>
<evidence type="ECO:0000313" key="16">
    <source>
        <dbReference type="Proteomes" id="UP001219933"/>
    </source>
</evidence>
<evidence type="ECO:0000256" key="10">
    <source>
        <dbReference type="PIRSR" id="PIRSR601461-1"/>
    </source>
</evidence>
<keyword evidence="3" id="KW-0926">Vacuole</keyword>
<dbReference type="PROSITE" id="PS51767">
    <property type="entry name" value="PEPTIDASE_A1"/>
    <property type="match status" value="1"/>
</dbReference>
<dbReference type="FunFam" id="2.40.70.10:FF:000036">
    <property type="entry name" value="Vacuolar aspartic protease"/>
    <property type="match status" value="1"/>
</dbReference>
<dbReference type="AlphaFoldDB" id="A0AAF0J5J4"/>
<comment type="similarity">
    <text evidence="2 12">Belongs to the peptidase A1 family.</text>
</comment>
<evidence type="ECO:0000256" key="4">
    <source>
        <dbReference type="ARBA" id="ARBA00022670"/>
    </source>
</evidence>
<reference evidence="15" key="1">
    <citation type="submission" date="2023-03" db="EMBL/GenBank/DDBJ databases">
        <title>Mating type loci evolution in Malassezia.</title>
        <authorList>
            <person name="Coelho M.A."/>
        </authorList>
    </citation>
    <scope>NUCLEOTIDE SEQUENCE</scope>
    <source>
        <strain evidence="15">CBS 11721</strain>
    </source>
</reference>
<dbReference type="PROSITE" id="PS00141">
    <property type="entry name" value="ASP_PROTEASE"/>
    <property type="match status" value="2"/>
</dbReference>
<feature type="chain" id="PRO_5042095096" evidence="13">
    <location>
        <begin position="21"/>
        <end position="406"/>
    </location>
</feature>
<feature type="active site" evidence="10">
    <location>
        <position position="295"/>
    </location>
</feature>
<dbReference type="InterPro" id="IPR001969">
    <property type="entry name" value="Aspartic_peptidase_AS"/>
</dbReference>
<dbReference type="InterPro" id="IPR021109">
    <property type="entry name" value="Peptidase_aspartic_dom_sf"/>
</dbReference>
<evidence type="ECO:0000256" key="3">
    <source>
        <dbReference type="ARBA" id="ARBA00022554"/>
    </source>
</evidence>
<feature type="domain" description="Peptidase A1" evidence="14">
    <location>
        <begin position="95"/>
        <end position="403"/>
    </location>
</feature>
<evidence type="ECO:0000313" key="15">
    <source>
        <dbReference type="EMBL" id="WFD34273.1"/>
    </source>
</evidence>
<keyword evidence="4 12" id="KW-0645">Protease</keyword>
<dbReference type="Proteomes" id="UP001219933">
    <property type="component" value="Chromosome 2"/>
</dbReference>
<feature type="disulfide bond" evidence="11">
    <location>
        <begin position="329"/>
        <end position="362"/>
    </location>
</feature>
<organism evidence="15 16">
    <name type="scientific">Malassezia cuniculi</name>
    <dbReference type="NCBI Taxonomy" id="948313"/>
    <lineage>
        <taxon>Eukaryota</taxon>
        <taxon>Fungi</taxon>
        <taxon>Dikarya</taxon>
        <taxon>Basidiomycota</taxon>
        <taxon>Ustilaginomycotina</taxon>
        <taxon>Malasseziomycetes</taxon>
        <taxon>Malasseziales</taxon>
        <taxon>Malasseziaceae</taxon>
        <taxon>Malassezia</taxon>
    </lineage>
</organism>
<dbReference type="PANTHER" id="PTHR47966">
    <property type="entry name" value="BETA-SITE APP-CLEAVING ENZYME, ISOFORM A-RELATED"/>
    <property type="match status" value="1"/>
</dbReference>
<evidence type="ECO:0000256" key="13">
    <source>
        <dbReference type="SAM" id="SignalP"/>
    </source>
</evidence>
<dbReference type="GO" id="GO:0000324">
    <property type="term" value="C:fungal-type vacuole"/>
    <property type="evidence" value="ECO:0007669"/>
    <property type="project" value="InterPro"/>
</dbReference>
<evidence type="ECO:0000259" key="14">
    <source>
        <dbReference type="PROSITE" id="PS51767"/>
    </source>
</evidence>
<evidence type="ECO:0000256" key="5">
    <source>
        <dbReference type="ARBA" id="ARBA00022729"/>
    </source>
</evidence>
<sequence length="406" mass="44192">MKLSATLALVLAAAASLAEAHVYSAKLSKLAKASDSTVSSLMAQAELLRVKYSARKQAPFSRPSIDEISIYSEAWKASASNGHDVPLTDFMNAQYFAEIELGTPAQTFSVILDTGSSNLWIPSESCTSIACFLHRRYDHAQSSTYQKNGSEFKIQYGSGSMSGFVSNDVLRIGDLVIKGQDFAEATSEPGLAFAFGRFDGILGLGYDTISVNGIVPPFYQMVNQGLLDKAVFAFYLGDSDSNGGEVTFGGVNPEHYKGRITYAPVRRRGYWEVALDKIAFGEEELELKHTGAAIDTGTSLIAMPTDVAEILNKEIGAQRSWSGQYTLDCDKVKDLPPLTFYFDGKPYAINGTDYVLNLQGTCVSAFMGMDMPAPVGPLWIIGDVFLRRFYTVYDLERDAVGFAPAK</sequence>
<evidence type="ECO:0000256" key="6">
    <source>
        <dbReference type="ARBA" id="ARBA00022750"/>
    </source>
</evidence>
<dbReference type="PANTHER" id="PTHR47966:SF51">
    <property type="entry name" value="BETA-SITE APP-CLEAVING ENZYME, ISOFORM A-RELATED"/>
    <property type="match status" value="1"/>
</dbReference>
<dbReference type="SUPFAM" id="SSF50630">
    <property type="entry name" value="Acid proteases"/>
    <property type="match status" value="1"/>
</dbReference>
<dbReference type="CDD" id="cd05488">
    <property type="entry name" value="Proteinase_A_fungi"/>
    <property type="match status" value="1"/>
</dbReference>
<protein>
    <submittedName>
        <fullName evidence="15">Saccharopepsin</fullName>
        <ecNumber evidence="15">3.4.23.25</ecNumber>
    </submittedName>
</protein>
<evidence type="ECO:0000256" key="11">
    <source>
        <dbReference type="PIRSR" id="PIRSR601461-2"/>
    </source>
</evidence>
<feature type="active site" evidence="10">
    <location>
        <position position="113"/>
    </location>
</feature>
<keyword evidence="5 13" id="KW-0732">Signal</keyword>
<name>A0AAF0J5J4_9BASI</name>
<evidence type="ECO:0000256" key="1">
    <source>
        <dbReference type="ARBA" id="ARBA00004116"/>
    </source>
</evidence>
<dbReference type="EMBL" id="CP119878">
    <property type="protein sequence ID" value="WFD34273.1"/>
    <property type="molecule type" value="Genomic_DNA"/>
</dbReference>
<accession>A0AAF0J5J4</accession>
<keyword evidence="7 12" id="KW-0378">Hydrolase</keyword>
<dbReference type="InterPro" id="IPR033819">
    <property type="entry name" value="Saccharopepsin"/>
</dbReference>
<evidence type="ECO:0000256" key="12">
    <source>
        <dbReference type="RuleBase" id="RU000454"/>
    </source>
</evidence>
<gene>
    <name evidence="15" type="primary">APR1</name>
    <name evidence="15" type="ORF">MCUN1_001110</name>
</gene>